<evidence type="ECO:0000256" key="1">
    <source>
        <dbReference type="SAM" id="SignalP"/>
    </source>
</evidence>
<feature type="signal peptide" evidence="1">
    <location>
        <begin position="1"/>
        <end position="16"/>
    </location>
</feature>
<proteinExistence type="predicted"/>
<keyword evidence="3" id="KW-1185">Reference proteome</keyword>
<dbReference type="AlphaFoldDB" id="A0A4Y2LKD4"/>
<keyword evidence="1" id="KW-0732">Signal</keyword>
<accession>A0A4Y2LKD4</accession>
<evidence type="ECO:0000313" key="2">
    <source>
        <dbReference type="EMBL" id="GBN14899.1"/>
    </source>
</evidence>
<comment type="caution">
    <text evidence="2">The sequence shown here is derived from an EMBL/GenBank/DDBJ whole genome shotgun (WGS) entry which is preliminary data.</text>
</comment>
<dbReference type="Proteomes" id="UP000499080">
    <property type="component" value="Unassembled WGS sequence"/>
</dbReference>
<dbReference type="EMBL" id="BGPR01005963">
    <property type="protein sequence ID" value="GBN14899.1"/>
    <property type="molecule type" value="Genomic_DNA"/>
</dbReference>
<reference evidence="2 3" key="1">
    <citation type="journal article" date="2019" name="Sci. Rep.">
        <title>Orb-weaving spider Araneus ventricosus genome elucidates the spidroin gene catalogue.</title>
        <authorList>
            <person name="Kono N."/>
            <person name="Nakamura H."/>
            <person name="Ohtoshi R."/>
            <person name="Moran D.A.P."/>
            <person name="Shinohara A."/>
            <person name="Yoshida Y."/>
            <person name="Fujiwara M."/>
            <person name="Mori M."/>
            <person name="Tomita M."/>
            <person name="Arakawa K."/>
        </authorList>
    </citation>
    <scope>NUCLEOTIDE SEQUENCE [LARGE SCALE GENOMIC DNA]</scope>
</reference>
<sequence>MVVVLISLRLVYLAKSLNQRLMLKGKNGIEVGCHPGGHSGKVTHICVLFRRKPGKSPTSRAIVTSNLCFVWKKTRKISNSQGYRIEQFVFYLEENQENLQQPGLSSRVIRS</sequence>
<feature type="chain" id="PRO_5021255158" evidence="1">
    <location>
        <begin position="17"/>
        <end position="111"/>
    </location>
</feature>
<name>A0A4Y2LKD4_ARAVE</name>
<evidence type="ECO:0000313" key="3">
    <source>
        <dbReference type="Proteomes" id="UP000499080"/>
    </source>
</evidence>
<gene>
    <name evidence="2" type="ORF">AVEN_149147_1</name>
</gene>
<organism evidence="2 3">
    <name type="scientific">Araneus ventricosus</name>
    <name type="common">Orbweaver spider</name>
    <name type="synonym">Epeira ventricosa</name>
    <dbReference type="NCBI Taxonomy" id="182803"/>
    <lineage>
        <taxon>Eukaryota</taxon>
        <taxon>Metazoa</taxon>
        <taxon>Ecdysozoa</taxon>
        <taxon>Arthropoda</taxon>
        <taxon>Chelicerata</taxon>
        <taxon>Arachnida</taxon>
        <taxon>Araneae</taxon>
        <taxon>Araneomorphae</taxon>
        <taxon>Entelegynae</taxon>
        <taxon>Araneoidea</taxon>
        <taxon>Araneidae</taxon>
        <taxon>Araneus</taxon>
    </lineage>
</organism>
<protein>
    <submittedName>
        <fullName evidence="2">Uncharacterized protein</fullName>
    </submittedName>
</protein>